<keyword evidence="3" id="KW-1185">Reference proteome</keyword>
<feature type="transmembrane region" description="Helical" evidence="1">
    <location>
        <begin position="206"/>
        <end position="238"/>
    </location>
</feature>
<protein>
    <submittedName>
        <fullName evidence="2">Uncharacterized protein</fullName>
    </submittedName>
</protein>
<feature type="transmembrane region" description="Helical" evidence="1">
    <location>
        <begin position="333"/>
        <end position="357"/>
    </location>
</feature>
<feature type="transmembrane region" description="Helical" evidence="1">
    <location>
        <begin position="432"/>
        <end position="453"/>
    </location>
</feature>
<accession>A0A5A7SED1</accession>
<feature type="transmembrane region" description="Helical" evidence="1">
    <location>
        <begin position="279"/>
        <end position="301"/>
    </location>
</feature>
<feature type="transmembrane region" description="Helical" evidence="1">
    <location>
        <begin position="369"/>
        <end position="389"/>
    </location>
</feature>
<reference evidence="2 3" key="1">
    <citation type="submission" date="2019-07" db="EMBL/GenBank/DDBJ databases">
        <title>Rhodococcus cavernicolus sp. nov., isolated from a cave.</title>
        <authorList>
            <person name="Lee S.D."/>
        </authorList>
    </citation>
    <scope>NUCLEOTIDE SEQUENCE [LARGE SCALE GENOMIC DNA]</scope>
    <source>
        <strain evidence="2 3">C1-24</strain>
    </source>
</reference>
<organism evidence="2 3">
    <name type="scientific">Antrihabitans cavernicola</name>
    <dbReference type="NCBI Taxonomy" id="2495913"/>
    <lineage>
        <taxon>Bacteria</taxon>
        <taxon>Bacillati</taxon>
        <taxon>Actinomycetota</taxon>
        <taxon>Actinomycetes</taxon>
        <taxon>Mycobacteriales</taxon>
        <taxon>Nocardiaceae</taxon>
        <taxon>Antrihabitans</taxon>
    </lineage>
</organism>
<evidence type="ECO:0000256" key="1">
    <source>
        <dbReference type="SAM" id="Phobius"/>
    </source>
</evidence>
<feature type="transmembrane region" description="Helical" evidence="1">
    <location>
        <begin position="474"/>
        <end position="493"/>
    </location>
</feature>
<feature type="transmembrane region" description="Helical" evidence="1">
    <location>
        <begin position="46"/>
        <end position="72"/>
    </location>
</feature>
<feature type="transmembrane region" description="Helical" evidence="1">
    <location>
        <begin position="129"/>
        <end position="151"/>
    </location>
</feature>
<feature type="transmembrane region" description="Helical" evidence="1">
    <location>
        <begin position="245"/>
        <end position="267"/>
    </location>
</feature>
<gene>
    <name evidence="2" type="ORF">FOY51_03900</name>
</gene>
<feature type="transmembrane region" description="Helical" evidence="1">
    <location>
        <begin position="513"/>
        <end position="530"/>
    </location>
</feature>
<keyword evidence="1" id="KW-1133">Transmembrane helix</keyword>
<keyword evidence="1" id="KW-0812">Transmembrane</keyword>
<proteinExistence type="predicted"/>
<sequence length="600" mass="58482">MSAPSDSESDSSTGLIGWIAVGCGLLAGLVLALAPVLRVVRSQEGVAANAIGTAAVVAGVAALAGPIAAAAAHAMRRSALAGGLLVGGGVLAAPMIALDIQLFRDPIDANRFELFRPETASPLTAGPGAYLVIGAHSLAVVAAILGAMTIARAALDDGYGQSAHQELSGRVVTVRAGAVASASVILVAAVWAVLQFVPAWTSTDSVIVVPLIVTSGVVTLAGTIALAVAIVAVVAGALAATSPDVAAGAIASVGVGALGIAGARFAAGIADDSLDTTTATVVATAAAAVLVIVGAAIPAIVDLRDGRDARRSTVAAAGDRAASSLALATVAKWHVAAGAAGIAASLLVGAGALLPVLAIPDGHDAPQIYATRLAIVGAAVLLVGSVFLFLSEFAAVVRPAIGPLVLAVVVAAGGVLQATVEGMRIPGVGIGAGSVAMILGVVAAAATGLLVWCAGSAERDDIDRSTEPVIDRTAVIVGAAGALAAVLALGLPLYRGTDVDAASFVLPWGFDSWAQASLGAGIVVIVAIAPRARPARALSMLTGAAIAMVVYLVGWPLTVGRADGAGVGLGVPFAVIAIGLLIAQALVIARSTKSAIPTSR</sequence>
<keyword evidence="1" id="KW-0472">Membrane</keyword>
<feature type="transmembrane region" description="Helical" evidence="1">
    <location>
        <begin position="401"/>
        <end position="420"/>
    </location>
</feature>
<dbReference type="OrthoDB" id="4478691at2"/>
<feature type="transmembrane region" description="Helical" evidence="1">
    <location>
        <begin position="79"/>
        <end position="98"/>
    </location>
</feature>
<feature type="transmembrane region" description="Helical" evidence="1">
    <location>
        <begin position="172"/>
        <end position="194"/>
    </location>
</feature>
<comment type="caution">
    <text evidence="2">The sequence shown here is derived from an EMBL/GenBank/DDBJ whole genome shotgun (WGS) entry which is preliminary data.</text>
</comment>
<evidence type="ECO:0000313" key="3">
    <source>
        <dbReference type="Proteomes" id="UP000322244"/>
    </source>
</evidence>
<dbReference type="Proteomes" id="UP000322244">
    <property type="component" value="Unassembled WGS sequence"/>
</dbReference>
<dbReference type="RefSeq" id="WP_149428918.1">
    <property type="nucleotide sequence ID" value="NZ_VLNY01000002.1"/>
</dbReference>
<feature type="transmembrane region" description="Helical" evidence="1">
    <location>
        <begin position="569"/>
        <end position="589"/>
    </location>
</feature>
<dbReference type="AlphaFoldDB" id="A0A5A7SED1"/>
<feature type="transmembrane region" description="Helical" evidence="1">
    <location>
        <begin position="537"/>
        <end position="557"/>
    </location>
</feature>
<feature type="transmembrane region" description="Helical" evidence="1">
    <location>
        <begin position="12"/>
        <end position="34"/>
    </location>
</feature>
<name>A0A5A7SED1_9NOCA</name>
<evidence type="ECO:0000313" key="2">
    <source>
        <dbReference type="EMBL" id="KAA0023759.1"/>
    </source>
</evidence>
<dbReference type="EMBL" id="VLNY01000002">
    <property type="protein sequence ID" value="KAA0023759.1"/>
    <property type="molecule type" value="Genomic_DNA"/>
</dbReference>